<feature type="coiled-coil region" evidence="1">
    <location>
        <begin position="75"/>
        <end position="103"/>
    </location>
</feature>
<accession>A0A6A6FFS9</accession>
<evidence type="ECO:0000313" key="3">
    <source>
        <dbReference type="Proteomes" id="UP000799539"/>
    </source>
</evidence>
<evidence type="ECO:0000256" key="1">
    <source>
        <dbReference type="SAM" id="Coils"/>
    </source>
</evidence>
<evidence type="ECO:0000313" key="2">
    <source>
        <dbReference type="EMBL" id="KAF2212251.1"/>
    </source>
</evidence>
<sequence>MSPSPVIGLPLDPATLQQWENSHGDINIILERIDETIQITTAATLEAALEYANQVPDEQCFAILQHCVLGFKKCLERFEQAIAEAEQARLTAAVEEVKKLQRDSKPMSKDFGLWGMGDAIEEDATKLREELAKVAQAVREVKGWTEVIYGALGKKVTGYAFEENLEDDGENAEKESC</sequence>
<name>A0A6A6FFS9_9PEZI</name>
<organism evidence="2 3">
    <name type="scientific">Cercospora zeae-maydis SCOH1-5</name>
    <dbReference type="NCBI Taxonomy" id="717836"/>
    <lineage>
        <taxon>Eukaryota</taxon>
        <taxon>Fungi</taxon>
        <taxon>Dikarya</taxon>
        <taxon>Ascomycota</taxon>
        <taxon>Pezizomycotina</taxon>
        <taxon>Dothideomycetes</taxon>
        <taxon>Dothideomycetidae</taxon>
        <taxon>Mycosphaerellales</taxon>
        <taxon>Mycosphaerellaceae</taxon>
        <taxon>Cercospora</taxon>
    </lineage>
</organism>
<dbReference type="OrthoDB" id="3637491at2759"/>
<protein>
    <submittedName>
        <fullName evidence="2">Uncharacterized protein</fullName>
    </submittedName>
</protein>
<keyword evidence="1" id="KW-0175">Coiled coil</keyword>
<reference evidence="2" key="1">
    <citation type="journal article" date="2020" name="Stud. Mycol.">
        <title>101 Dothideomycetes genomes: a test case for predicting lifestyles and emergence of pathogens.</title>
        <authorList>
            <person name="Haridas S."/>
            <person name="Albert R."/>
            <person name="Binder M."/>
            <person name="Bloem J."/>
            <person name="Labutti K."/>
            <person name="Salamov A."/>
            <person name="Andreopoulos B."/>
            <person name="Baker S."/>
            <person name="Barry K."/>
            <person name="Bills G."/>
            <person name="Bluhm B."/>
            <person name="Cannon C."/>
            <person name="Castanera R."/>
            <person name="Culley D."/>
            <person name="Daum C."/>
            <person name="Ezra D."/>
            <person name="Gonzalez J."/>
            <person name="Henrissat B."/>
            <person name="Kuo A."/>
            <person name="Liang C."/>
            <person name="Lipzen A."/>
            <person name="Lutzoni F."/>
            <person name="Magnuson J."/>
            <person name="Mondo S."/>
            <person name="Nolan M."/>
            <person name="Ohm R."/>
            <person name="Pangilinan J."/>
            <person name="Park H.-J."/>
            <person name="Ramirez L."/>
            <person name="Alfaro M."/>
            <person name="Sun H."/>
            <person name="Tritt A."/>
            <person name="Yoshinaga Y."/>
            <person name="Zwiers L.-H."/>
            <person name="Turgeon B."/>
            <person name="Goodwin S."/>
            <person name="Spatafora J."/>
            <person name="Crous P."/>
            <person name="Grigoriev I."/>
        </authorList>
    </citation>
    <scope>NUCLEOTIDE SEQUENCE</scope>
    <source>
        <strain evidence="2">SCOH1-5</strain>
    </source>
</reference>
<dbReference type="EMBL" id="ML992673">
    <property type="protein sequence ID" value="KAF2212251.1"/>
    <property type="molecule type" value="Genomic_DNA"/>
</dbReference>
<keyword evidence="3" id="KW-1185">Reference proteome</keyword>
<dbReference type="Proteomes" id="UP000799539">
    <property type="component" value="Unassembled WGS sequence"/>
</dbReference>
<dbReference type="AlphaFoldDB" id="A0A6A6FFS9"/>
<gene>
    <name evidence="2" type="ORF">CERZMDRAFT_84627</name>
</gene>
<proteinExistence type="predicted"/>